<evidence type="ECO:0000256" key="3">
    <source>
        <dbReference type="PIRSR" id="PIRSR611554-1"/>
    </source>
</evidence>
<feature type="binding site" evidence="4">
    <location>
        <position position="242"/>
    </location>
    <ligand>
        <name>(3S)-3-hydroxy-3-methylglutaryl-CoA</name>
        <dbReference type="ChEBI" id="CHEBI:43074"/>
    </ligand>
</feature>
<dbReference type="InterPro" id="IPR011554">
    <property type="entry name" value="HMG_CoA_synthase_prok"/>
</dbReference>
<dbReference type="RefSeq" id="WP_068224685.1">
    <property type="nucleotide sequence ID" value="NZ_CP014623.1"/>
</dbReference>
<dbReference type="Pfam" id="PF01154">
    <property type="entry name" value="HMG_CoA_synt_N"/>
    <property type="match status" value="1"/>
</dbReference>
<dbReference type="PANTHER" id="PTHR43323">
    <property type="entry name" value="3-HYDROXY-3-METHYLGLUTARYL COENZYME A SYNTHASE"/>
    <property type="match status" value="1"/>
</dbReference>
<dbReference type="InterPro" id="IPR016039">
    <property type="entry name" value="Thiolase-like"/>
</dbReference>
<evidence type="ECO:0000313" key="6">
    <source>
        <dbReference type="Proteomes" id="UP000078582"/>
    </source>
</evidence>
<evidence type="ECO:0000313" key="5">
    <source>
        <dbReference type="EMBL" id="ANK62759.1"/>
    </source>
</evidence>
<proteinExistence type="inferred from homology"/>
<feature type="active site" description="Acyl-thioester intermediate" evidence="3">
    <location>
        <position position="111"/>
    </location>
</feature>
<reference evidence="5 6" key="1">
    <citation type="submission" date="2016-03" db="EMBL/GenBank/DDBJ databases">
        <title>Pediococcus and Lactobacillus from brewery environment - whole genome sequencing and assembly.</title>
        <authorList>
            <person name="Behr J."/>
            <person name="Geissler A.J."/>
            <person name="Vogel R.F."/>
        </authorList>
    </citation>
    <scope>NUCLEOTIDE SEQUENCE [LARGE SCALE GENOMIC DNA]</scope>
    <source>
        <strain evidence="5 6">TMW 1.1989</strain>
    </source>
</reference>
<dbReference type="Proteomes" id="UP000078582">
    <property type="component" value="Chromosome"/>
</dbReference>
<feature type="binding site" evidence="4">
    <location>
        <position position="143"/>
    </location>
    <ligand>
        <name>(3S)-3-hydroxy-3-methylglutaryl-CoA</name>
        <dbReference type="ChEBI" id="CHEBI:43074"/>
    </ligand>
</feature>
<gene>
    <name evidence="5" type="ORF">AYR53_08355</name>
</gene>
<dbReference type="InterPro" id="IPR013528">
    <property type="entry name" value="HMG_CoA_synth_N"/>
</dbReference>
<accession>A0A192H1S3</accession>
<feature type="binding site" evidence="4">
    <location>
        <position position="275"/>
    </location>
    <ligand>
        <name>(3S)-3-hydroxy-3-methylglutaryl-CoA</name>
        <dbReference type="ChEBI" id="CHEBI:43074"/>
    </ligand>
</feature>
<dbReference type="EMBL" id="CP014873">
    <property type="protein sequence ID" value="ANK62759.1"/>
    <property type="molecule type" value="Genomic_DNA"/>
</dbReference>
<dbReference type="Pfam" id="PF08540">
    <property type="entry name" value="HMG_CoA_synt_C"/>
    <property type="match status" value="2"/>
</dbReference>
<dbReference type="SUPFAM" id="SSF53901">
    <property type="entry name" value="Thiolase-like"/>
    <property type="match status" value="2"/>
</dbReference>
<dbReference type="KEGG" id="lbt:AYR52_05050"/>
<keyword evidence="2" id="KW-0808">Transferase</keyword>
<dbReference type="InterPro" id="IPR013746">
    <property type="entry name" value="HMG_CoA_synt_C_dom"/>
</dbReference>
<evidence type="ECO:0000256" key="2">
    <source>
        <dbReference type="ARBA" id="ARBA00022679"/>
    </source>
</evidence>
<organism evidence="5 6">
    <name type="scientific">Loigolactobacillus backii</name>
    <dbReference type="NCBI Taxonomy" id="375175"/>
    <lineage>
        <taxon>Bacteria</taxon>
        <taxon>Bacillati</taxon>
        <taxon>Bacillota</taxon>
        <taxon>Bacilli</taxon>
        <taxon>Lactobacillales</taxon>
        <taxon>Lactobacillaceae</taxon>
        <taxon>Loigolactobacillus</taxon>
    </lineage>
</organism>
<dbReference type="OrthoDB" id="9769523at2"/>
<evidence type="ECO:0000256" key="1">
    <source>
        <dbReference type="ARBA" id="ARBA00007061"/>
    </source>
</evidence>
<dbReference type="GO" id="GO:0004421">
    <property type="term" value="F:hydroxymethylglutaryl-CoA synthase activity"/>
    <property type="evidence" value="ECO:0007669"/>
    <property type="project" value="InterPro"/>
</dbReference>
<comment type="similarity">
    <text evidence="1">Belongs to the thiolase-like superfamily. HMG-CoA synthase family.</text>
</comment>
<feature type="binding site" evidence="4">
    <location>
        <position position="29"/>
    </location>
    <ligand>
        <name>(3S)-3-hydroxy-3-methylglutaryl-CoA</name>
        <dbReference type="ChEBI" id="CHEBI:43074"/>
    </ligand>
</feature>
<keyword evidence="6" id="KW-1185">Reference proteome</keyword>
<sequence>MKIGIDQLSFYTTNYFIDMAKLAKARNEDPNKYLIGIGQRKMAVIPPTQDSVTLAANAAAKLLTPEIKQQIDTIIFATESGIDQSKSGAVYLQRLLKLPKSARAFEVKQACYSATAALQFARGFVALHPDKKVLVTASDIARYGLHTPGEPTQGGGAAAFIVSANPRLLALEDTSTVMTEDVMDFWRPNYATEAMVDGHYSGNVYVDFFRDVFNRFKTQTGMTVANFQAFAFHLPYTKMGLKALRTILPEASERQQEQLRANFEDSRSYNQDVGNLYTGSLYLSLLSLLENTTTLHSGDRIGLFSYGSGAVSEFFTGILQGNFKDALLKESERQDLNNRQEVDLATYERLFNTQLPTNGTTVELDTTYEQATYYLAGIANHQRQYCVTAE</sequence>
<dbReference type="NCBIfam" id="TIGR01835">
    <property type="entry name" value="HMG-CoA-S_prok"/>
    <property type="match status" value="1"/>
</dbReference>
<dbReference type="GeneID" id="42982266"/>
<feature type="active site" description="Proton donor/acceptor" evidence="3">
    <location>
        <position position="233"/>
    </location>
</feature>
<name>A0A192H1S3_9LACO</name>
<dbReference type="PANTHER" id="PTHR43323:SF2">
    <property type="entry name" value="HYDROXYMETHYLGLUTARYL-COA SYNTHASE"/>
    <property type="match status" value="1"/>
</dbReference>
<protein>
    <submittedName>
        <fullName evidence="5">Hydroxymethylglutaryl-CoA synthase</fullName>
    </submittedName>
</protein>
<dbReference type="AlphaFoldDB" id="A0A192H1S3"/>
<dbReference type="GO" id="GO:0006084">
    <property type="term" value="P:acetyl-CoA metabolic process"/>
    <property type="evidence" value="ECO:0007669"/>
    <property type="project" value="InterPro"/>
</dbReference>
<feature type="active site" description="Proton donor/acceptor" evidence="3">
    <location>
        <position position="79"/>
    </location>
</feature>
<evidence type="ECO:0000256" key="4">
    <source>
        <dbReference type="PIRSR" id="PIRSR611554-2"/>
    </source>
</evidence>
<dbReference type="CDD" id="cd00827">
    <property type="entry name" value="init_cond_enzymes"/>
    <property type="match status" value="1"/>
</dbReference>
<dbReference type="STRING" id="375175.AYR53_08355"/>
<dbReference type="Gene3D" id="3.40.47.10">
    <property type="match status" value="2"/>
</dbReference>